<proteinExistence type="predicted"/>
<dbReference type="EMBL" id="CM046396">
    <property type="protein sequence ID" value="KAI8538562.1"/>
    <property type="molecule type" value="Genomic_DNA"/>
</dbReference>
<reference evidence="1" key="1">
    <citation type="submission" date="2022-02" db="EMBL/GenBank/DDBJ databases">
        <title>Plant Genome Project.</title>
        <authorList>
            <person name="Zhang R.-G."/>
        </authorList>
    </citation>
    <scope>NUCLEOTIDE SEQUENCE</scope>
    <source>
        <strain evidence="1">AT1</strain>
    </source>
</reference>
<keyword evidence="2" id="KW-1185">Reference proteome</keyword>
<organism evidence="1 2">
    <name type="scientific">Rhododendron molle</name>
    <name type="common">Chinese azalea</name>
    <name type="synonym">Azalea mollis</name>
    <dbReference type="NCBI Taxonomy" id="49168"/>
    <lineage>
        <taxon>Eukaryota</taxon>
        <taxon>Viridiplantae</taxon>
        <taxon>Streptophyta</taxon>
        <taxon>Embryophyta</taxon>
        <taxon>Tracheophyta</taxon>
        <taxon>Spermatophyta</taxon>
        <taxon>Magnoliopsida</taxon>
        <taxon>eudicotyledons</taxon>
        <taxon>Gunneridae</taxon>
        <taxon>Pentapetalae</taxon>
        <taxon>asterids</taxon>
        <taxon>Ericales</taxon>
        <taxon>Ericaceae</taxon>
        <taxon>Ericoideae</taxon>
        <taxon>Rhodoreae</taxon>
        <taxon>Rhododendron</taxon>
    </lineage>
</organism>
<evidence type="ECO:0000313" key="2">
    <source>
        <dbReference type="Proteomes" id="UP001062846"/>
    </source>
</evidence>
<accession>A0ACC0MDD3</accession>
<evidence type="ECO:0000313" key="1">
    <source>
        <dbReference type="EMBL" id="KAI8538562.1"/>
    </source>
</evidence>
<gene>
    <name evidence="1" type="ORF">RHMOL_Rhmol09G0113600</name>
</gene>
<sequence length="441" mass="48496">MATQLALQYYGHPTKTRPSALLNSIFMTTVNGAAKTLVAVASKTKAEHVDRWRPADHMRYMLMLMTWTAVWLLRVLMDHLPTSLVGSSYSSSYLLQGYSSATAGGSFDFQPLPSSALTPSSSLDLVLHDGSDGPSAQGLGRSLTHIFALLNEMPASSRKYQFAVAMADKIVDENTRNGHAELKQINRMALSSAFARTLHLLYRSLKSTGQSSDEYYSGPRAWASRVIRALPMGSVLYPYVRGLGICIGTIYSAVVAGGAQVEKERRRVAQGEDSGEVLAEKYAQELMWITNKMMMCGAVDEAVVQWSLASGLASLSLTASPRVQGSIVKISSILIGELTRGGLEVPGQVKYRLLVLWLPLLCHAENGLSYPVLTGYEKIETERTIDQVIATLPSAEQEVVLTNWLQDFSITSSDWPNLQTSYDRWCQSTRIVLIDIIEEDE</sequence>
<protein>
    <submittedName>
        <fullName evidence="1">Uncharacterized protein</fullName>
    </submittedName>
</protein>
<dbReference type="Proteomes" id="UP001062846">
    <property type="component" value="Chromosome 9"/>
</dbReference>
<comment type="caution">
    <text evidence="1">The sequence shown here is derived from an EMBL/GenBank/DDBJ whole genome shotgun (WGS) entry which is preliminary data.</text>
</comment>
<name>A0ACC0MDD3_RHOML</name>